<sequence>MMKTPFQLAVAAALLSPFGVSAWGELGHETIGYVIMPALPFISATTLSSVQSSLGSTYNFSLGPAAPWADTVRAEAAYAFTAPYHFVDAEDSPPSSCSVSISRDCGASGCIISAIQNYTKRVQETSLSKTQRQEALKFITHFIGDIGQPLHVEAYEVGGNDIKATCSGKSTNLHATWDTGMITKNLDANYNSDPQVWAAAIAKEIKSGTYASVAASWVSCISASELSSTSCPLVWAEEANSFDCTDVFNFTTGQDLCDSDYYDAAIPIIDEQVAKQGYRLAKWLDAIYD</sequence>
<comment type="caution">
    <text evidence="1">The sequence shown here is derived from an EMBL/GenBank/DDBJ whole genome shotgun (WGS) entry which is preliminary data.</text>
</comment>
<reference evidence="1" key="1">
    <citation type="submission" date="2021-03" db="EMBL/GenBank/DDBJ databases">
        <authorList>
            <consortium name="DOE Joint Genome Institute"/>
            <person name="Ahrendt S."/>
            <person name="Looney B.P."/>
            <person name="Miyauchi S."/>
            <person name="Morin E."/>
            <person name="Drula E."/>
            <person name="Courty P.E."/>
            <person name="Chicoki N."/>
            <person name="Fauchery L."/>
            <person name="Kohler A."/>
            <person name="Kuo A."/>
            <person name="Labutti K."/>
            <person name="Pangilinan J."/>
            <person name="Lipzen A."/>
            <person name="Riley R."/>
            <person name="Andreopoulos W."/>
            <person name="He G."/>
            <person name="Johnson J."/>
            <person name="Barry K.W."/>
            <person name="Grigoriev I.V."/>
            <person name="Nagy L."/>
            <person name="Hibbett D."/>
            <person name="Henrissat B."/>
            <person name="Matheny P.B."/>
            <person name="Labbe J."/>
            <person name="Martin F."/>
        </authorList>
    </citation>
    <scope>NUCLEOTIDE SEQUENCE</scope>
    <source>
        <strain evidence="1">HHB10654</strain>
    </source>
</reference>
<reference evidence="1" key="2">
    <citation type="journal article" date="2022" name="New Phytol.">
        <title>Evolutionary transition to the ectomycorrhizal habit in the genomes of a hyperdiverse lineage of mushroom-forming fungi.</title>
        <authorList>
            <person name="Looney B."/>
            <person name="Miyauchi S."/>
            <person name="Morin E."/>
            <person name="Drula E."/>
            <person name="Courty P.E."/>
            <person name="Kohler A."/>
            <person name="Kuo A."/>
            <person name="LaButti K."/>
            <person name="Pangilinan J."/>
            <person name="Lipzen A."/>
            <person name="Riley R."/>
            <person name="Andreopoulos W."/>
            <person name="He G."/>
            <person name="Johnson J."/>
            <person name="Nolan M."/>
            <person name="Tritt A."/>
            <person name="Barry K.W."/>
            <person name="Grigoriev I.V."/>
            <person name="Nagy L.G."/>
            <person name="Hibbett D."/>
            <person name="Henrissat B."/>
            <person name="Matheny P.B."/>
            <person name="Labbe J."/>
            <person name="Martin F.M."/>
        </authorList>
    </citation>
    <scope>NUCLEOTIDE SEQUENCE</scope>
    <source>
        <strain evidence="1">HHB10654</strain>
    </source>
</reference>
<keyword evidence="2" id="KW-1185">Reference proteome</keyword>
<evidence type="ECO:0000313" key="1">
    <source>
        <dbReference type="EMBL" id="KAI0065751.1"/>
    </source>
</evidence>
<gene>
    <name evidence="1" type="ORF">BV25DRAFT_1978562</name>
</gene>
<dbReference type="Proteomes" id="UP000814140">
    <property type="component" value="Unassembled WGS sequence"/>
</dbReference>
<proteinExistence type="predicted"/>
<name>A0ACB8TCD5_9AGAM</name>
<organism evidence="1 2">
    <name type="scientific">Artomyces pyxidatus</name>
    <dbReference type="NCBI Taxonomy" id="48021"/>
    <lineage>
        <taxon>Eukaryota</taxon>
        <taxon>Fungi</taxon>
        <taxon>Dikarya</taxon>
        <taxon>Basidiomycota</taxon>
        <taxon>Agaricomycotina</taxon>
        <taxon>Agaricomycetes</taxon>
        <taxon>Russulales</taxon>
        <taxon>Auriscalpiaceae</taxon>
        <taxon>Artomyces</taxon>
    </lineage>
</organism>
<evidence type="ECO:0000313" key="2">
    <source>
        <dbReference type="Proteomes" id="UP000814140"/>
    </source>
</evidence>
<protein>
    <submittedName>
        <fullName evidence="1">Nuclease Le1</fullName>
    </submittedName>
</protein>
<accession>A0ACB8TCD5</accession>
<dbReference type="EMBL" id="MU277194">
    <property type="protein sequence ID" value="KAI0065751.1"/>
    <property type="molecule type" value="Genomic_DNA"/>
</dbReference>